<proteinExistence type="predicted"/>
<gene>
    <name evidence="2" type="ORF">SNE40_020104</name>
</gene>
<comment type="caution">
    <text evidence="2">The sequence shown here is derived from an EMBL/GenBank/DDBJ whole genome shotgun (WGS) entry which is preliminary data.</text>
</comment>
<sequence length="346" mass="37667">MARRQLEQALAAGQSISEGNEYPSTFSKVELLKEVSLDSYSGGTYCLQYNYNGQYLAVGTGNGGILLLSPKTGKLLKELRKSRHGGLPVMTLRYHPKDPSILLAGTADGIVYACNIEDGTCKEIISEKGNEINCLDFCLDGFNFCTAGKDLSVRYYDTKTLELIRTYDGCNNAKPSNEMSCMGCSQRVFALKYHPEYNNIFITGGWENHLKIWDSRSVDGVKRTIWGPHICGDSLDMKGLKILTGSWTSNHALQIWNYTDGKLEKNIEYPDAPDGAFLYCAQFCDNDVVLAGGSGTNSAQAINITNGTSLGSIKMEKPVQALDSALGGRLFAVGGAENTLKLAALT</sequence>
<keyword evidence="1" id="KW-0853">WD repeat</keyword>
<dbReference type="SUPFAM" id="SSF50978">
    <property type="entry name" value="WD40 repeat-like"/>
    <property type="match status" value="1"/>
</dbReference>
<dbReference type="PANTHER" id="PTHR47822:SF3">
    <property type="entry name" value="ANAPHASE-PROMOTING COMPLEX SUBUNIT 4-LIKE WD40 DOMAIN-CONTAINING PROTEIN"/>
    <property type="match status" value="1"/>
</dbReference>
<dbReference type="InterPro" id="IPR036322">
    <property type="entry name" value="WD40_repeat_dom_sf"/>
</dbReference>
<dbReference type="InterPro" id="IPR015943">
    <property type="entry name" value="WD40/YVTN_repeat-like_dom_sf"/>
</dbReference>
<protein>
    <recommendedName>
        <fullName evidence="4">Anaphase-promoting complex subunit 4 WD40 domain-containing protein</fullName>
    </recommendedName>
</protein>
<reference evidence="2 3" key="1">
    <citation type="submission" date="2024-01" db="EMBL/GenBank/DDBJ databases">
        <title>The genome of the rayed Mediterranean limpet Patella caerulea (Linnaeus, 1758).</title>
        <authorList>
            <person name="Anh-Thu Weber A."/>
            <person name="Halstead-Nussloch G."/>
        </authorList>
    </citation>
    <scope>NUCLEOTIDE SEQUENCE [LARGE SCALE GENOMIC DNA]</scope>
    <source>
        <strain evidence="2">AATW-2023a</strain>
        <tissue evidence="2">Whole specimen</tissue>
    </source>
</reference>
<dbReference type="PROSITE" id="PS50082">
    <property type="entry name" value="WD_REPEATS_2"/>
    <property type="match status" value="1"/>
</dbReference>
<evidence type="ECO:0000313" key="2">
    <source>
        <dbReference type="EMBL" id="KAK6168958.1"/>
    </source>
</evidence>
<evidence type="ECO:0008006" key="4">
    <source>
        <dbReference type="Google" id="ProtNLM"/>
    </source>
</evidence>
<dbReference type="AlphaFoldDB" id="A0AAN8G9U0"/>
<dbReference type="Pfam" id="PF00400">
    <property type="entry name" value="WD40"/>
    <property type="match status" value="2"/>
</dbReference>
<feature type="repeat" description="WD" evidence="1">
    <location>
        <begin position="181"/>
        <end position="223"/>
    </location>
</feature>
<dbReference type="InterPro" id="IPR001680">
    <property type="entry name" value="WD40_rpt"/>
</dbReference>
<dbReference type="Gene3D" id="2.130.10.10">
    <property type="entry name" value="YVTN repeat-like/Quinoprotein amine dehydrogenase"/>
    <property type="match status" value="2"/>
</dbReference>
<organism evidence="2 3">
    <name type="scientific">Patella caerulea</name>
    <name type="common">Rayed Mediterranean limpet</name>
    <dbReference type="NCBI Taxonomy" id="87958"/>
    <lineage>
        <taxon>Eukaryota</taxon>
        <taxon>Metazoa</taxon>
        <taxon>Spiralia</taxon>
        <taxon>Lophotrochozoa</taxon>
        <taxon>Mollusca</taxon>
        <taxon>Gastropoda</taxon>
        <taxon>Patellogastropoda</taxon>
        <taxon>Patelloidea</taxon>
        <taxon>Patellidae</taxon>
        <taxon>Patella</taxon>
    </lineage>
</organism>
<dbReference type="EMBL" id="JAZGQO010000015">
    <property type="protein sequence ID" value="KAK6168958.1"/>
    <property type="molecule type" value="Genomic_DNA"/>
</dbReference>
<evidence type="ECO:0000256" key="1">
    <source>
        <dbReference type="PROSITE-ProRule" id="PRU00221"/>
    </source>
</evidence>
<keyword evidence="3" id="KW-1185">Reference proteome</keyword>
<dbReference type="PANTHER" id="PTHR47822">
    <property type="entry name" value="CARBOHYDRATE BINDING DOMAIN CONTAINING PROTEIN"/>
    <property type="match status" value="1"/>
</dbReference>
<evidence type="ECO:0000313" key="3">
    <source>
        <dbReference type="Proteomes" id="UP001347796"/>
    </source>
</evidence>
<accession>A0AAN8G9U0</accession>
<dbReference type="Proteomes" id="UP001347796">
    <property type="component" value="Unassembled WGS sequence"/>
</dbReference>
<dbReference type="SMART" id="SM00320">
    <property type="entry name" value="WD40"/>
    <property type="match status" value="5"/>
</dbReference>
<name>A0AAN8G9U0_PATCE</name>